<evidence type="ECO:0000313" key="2">
    <source>
        <dbReference type="EMBL" id="MBC5666527.1"/>
    </source>
</evidence>
<dbReference type="RefSeq" id="WP_021953643.1">
    <property type="nucleotide sequence ID" value="NZ_JACOOZ010000001.1"/>
</dbReference>
<keyword evidence="1" id="KW-0472">Membrane</keyword>
<dbReference type="EMBL" id="JACOOZ010000001">
    <property type="protein sequence ID" value="MBC5666527.1"/>
    <property type="molecule type" value="Genomic_DNA"/>
</dbReference>
<feature type="transmembrane region" description="Helical" evidence="1">
    <location>
        <begin position="152"/>
        <end position="173"/>
    </location>
</feature>
<organism evidence="2 3">
    <name type="scientific">Eubacterium segne</name>
    <dbReference type="NCBI Taxonomy" id="2763045"/>
    <lineage>
        <taxon>Bacteria</taxon>
        <taxon>Bacillati</taxon>
        <taxon>Bacillota</taxon>
        <taxon>Clostridia</taxon>
        <taxon>Eubacteriales</taxon>
        <taxon>Eubacteriaceae</taxon>
        <taxon>Eubacterium</taxon>
    </lineage>
</organism>
<proteinExistence type="predicted"/>
<comment type="caution">
    <text evidence="2">The sequence shown here is derived from an EMBL/GenBank/DDBJ whole genome shotgun (WGS) entry which is preliminary data.</text>
</comment>
<feature type="transmembrane region" description="Helical" evidence="1">
    <location>
        <begin position="123"/>
        <end position="140"/>
    </location>
</feature>
<evidence type="ECO:0000313" key="3">
    <source>
        <dbReference type="Proteomes" id="UP000597877"/>
    </source>
</evidence>
<feature type="transmembrane region" description="Helical" evidence="1">
    <location>
        <begin position="7"/>
        <end position="24"/>
    </location>
</feature>
<evidence type="ECO:0008006" key="4">
    <source>
        <dbReference type="Google" id="ProtNLM"/>
    </source>
</evidence>
<accession>A0ABR7EYW3</accession>
<keyword evidence="1" id="KW-0812">Transmembrane</keyword>
<evidence type="ECO:0000256" key="1">
    <source>
        <dbReference type="SAM" id="Phobius"/>
    </source>
</evidence>
<sequence length="185" mass="20656">MRRIVAIGNVLYVYLILGMLAMIFGSNTPTGMYLMKNLFFDDVYIMILAFIIFGAVWLAMNIVFLTLVVVGKLKYEASVMARTHMIVKLVQIPAYIGIFIMGLLCLLTIFTFAFSIALFLFDAFSIILTGLFAIACFSCMKNEGMITDGIQLVMSVFSFVFCADTIISVIAYINTKKHKAEALNN</sequence>
<protein>
    <recommendedName>
        <fullName evidence="4">ABC transporter permease</fullName>
    </recommendedName>
</protein>
<gene>
    <name evidence="2" type="ORF">H8S00_00730</name>
</gene>
<keyword evidence="3" id="KW-1185">Reference proteome</keyword>
<name>A0ABR7EYW3_9FIRM</name>
<feature type="transmembrane region" description="Helical" evidence="1">
    <location>
        <begin position="44"/>
        <end position="71"/>
    </location>
</feature>
<reference evidence="2 3" key="1">
    <citation type="submission" date="2020-08" db="EMBL/GenBank/DDBJ databases">
        <title>Genome public.</title>
        <authorList>
            <person name="Liu C."/>
            <person name="Sun Q."/>
        </authorList>
    </citation>
    <scope>NUCLEOTIDE SEQUENCE [LARGE SCALE GENOMIC DNA]</scope>
    <source>
        <strain evidence="2 3">BX4</strain>
    </source>
</reference>
<dbReference type="Proteomes" id="UP000597877">
    <property type="component" value="Unassembled WGS sequence"/>
</dbReference>
<keyword evidence="1" id="KW-1133">Transmembrane helix</keyword>
<feature type="transmembrane region" description="Helical" evidence="1">
    <location>
        <begin position="92"/>
        <end position="117"/>
    </location>
</feature>